<sequence>MQAPDQGPGSAAGGDEGHSTPGDSGGPDGPAGHEGAGRGDEGEAGAVACGAQARQAPIPGGNTVPGPGDQAASERSGEAGPTAGGPGREPVEYCLRVPFPSPMEAEMARQSLASHGEQQQGAVQKEFIVSGNILVIRLTAEDPGLLQNSIATCQDQLSLLIQNAQYFMTPFFAKPKQ</sequence>
<evidence type="ECO:0000256" key="2">
    <source>
        <dbReference type="ARBA" id="ARBA00004496"/>
    </source>
</evidence>
<evidence type="ECO:0000256" key="1">
    <source>
        <dbReference type="ARBA" id="ARBA00004123"/>
    </source>
</evidence>
<evidence type="ECO:0000256" key="8">
    <source>
        <dbReference type="ARBA" id="ARBA00062157"/>
    </source>
</evidence>
<evidence type="ECO:0000313" key="11">
    <source>
        <dbReference type="EMBL" id="KAF6390238.1"/>
    </source>
</evidence>
<dbReference type="EMBL" id="JACAGC010000001">
    <property type="protein sequence ID" value="KAF6390238.1"/>
    <property type="molecule type" value="Genomic_DNA"/>
</dbReference>
<keyword evidence="4" id="KW-0963">Cytoplasm</keyword>
<dbReference type="PANTHER" id="PTHR31283:SF5">
    <property type="entry name" value="EKC_KEOPS COMPLEX SUBUNIT LAGE3"/>
    <property type="match status" value="1"/>
</dbReference>
<evidence type="ECO:0000256" key="5">
    <source>
        <dbReference type="ARBA" id="ARBA00022694"/>
    </source>
</evidence>
<evidence type="ECO:0000256" key="6">
    <source>
        <dbReference type="ARBA" id="ARBA00023242"/>
    </source>
</evidence>
<dbReference type="GO" id="GO:0000408">
    <property type="term" value="C:EKC/KEOPS complex"/>
    <property type="evidence" value="ECO:0007669"/>
    <property type="project" value="TreeGrafter"/>
</dbReference>
<comment type="similarity">
    <text evidence="3">Belongs to the CTAG/PCC1 family.</text>
</comment>
<reference evidence="11 12" key="1">
    <citation type="journal article" date="2020" name="Nature">
        <title>Six reference-quality genomes reveal evolution of bat adaptations.</title>
        <authorList>
            <person name="Jebb D."/>
            <person name="Huang Z."/>
            <person name="Pippel M."/>
            <person name="Hughes G.M."/>
            <person name="Lavrichenko K."/>
            <person name="Devanna P."/>
            <person name="Winkler S."/>
            <person name="Jermiin L.S."/>
            <person name="Skirmuntt E.C."/>
            <person name="Katzourakis A."/>
            <person name="Burkitt-Gray L."/>
            <person name="Ray D.A."/>
            <person name="Sullivan K.A.M."/>
            <person name="Roscito J.G."/>
            <person name="Kirilenko B.M."/>
            <person name="Davalos L.M."/>
            <person name="Corthals A.P."/>
            <person name="Power M.L."/>
            <person name="Jones G."/>
            <person name="Ransome R.D."/>
            <person name="Dechmann D.K.N."/>
            <person name="Locatelli A.G."/>
            <person name="Puechmaille S.J."/>
            <person name="Fedrigo O."/>
            <person name="Jarvis E.D."/>
            <person name="Hiller M."/>
            <person name="Vernes S.C."/>
            <person name="Myers E.W."/>
            <person name="Teeling E.C."/>
        </authorList>
    </citation>
    <scope>NUCLEOTIDE SEQUENCE [LARGE SCALE GENOMIC DNA]</scope>
    <source>
        <strain evidence="11">MRhiFer1</strain>
        <tissue evidence="11">Lung</tissue>
    </source>
</reference>
<evidence type="ECO:0000256" key="10">
    <source>
        <dbReference type="SAM" id="MobiDB-lite"/>
    </source>
</evidence>
<dbReference type="GO" id="GO:0005634">
    <property type="term" value="C:nucleus"/>
    <property type="evidence" value="ECO:0007669"/>
    <property type="project" value="UniProtKB-SubCell"/>
</dbReference>
<evidence type="ECO:0000256" key="7">
    <source>
        <dbReference type="ARBA" id="ARBA00053047"/>
    </source>
</evidence>
<organism evidence="11 12">
    <name type="scientific">Rhinolophus ferrumequinum</name>
    <name type="common">Greater horseshoe bat</name>
    <dbReference type="NCBI Taxonomy" id="59479"/>
    <lineage>
        <taxon>Eukaryota</taxon>
        <taxon>Metazoa</taxon>
        <taxon>Chordata</taxon>
        <taxon>Craniata</taxon>
        <taxon>Vertebrata</taxon>
        <taxon>Euteleostomi</taxon>
        <taxon>Mammalia</taxon>
        <taxon>Eutheria</taxon>
        <taxon>Laurasiatheria</taxon>
        <taxon>Chiroptera</taxon>
        <taxon>Yinpterochiroptera</taxon>
        <taxon>Rhinolophoidea</taxon>
        <taxon>Rhinolophidae</taxon>
        <taxon>Rhinolophinae</taxon>
        <taxon>Rhinolophus</taxon>
    </lineage>
</organism>
<evidence type="ECO:0000256" key="9">
    <source>
        <dbReference type="ARBA" id="ARBA00076355"/>
    </source>
</evidence>
<proteinExistence type="inferred from homology"/>
<dbReference type="Proteomes" id="UP000585614">
    <property type="component" value="Unassembled WGS sequence"/>
</dbReference>
<dbReference type="PANTHER" id="PTHR31283">
    <property type="entry name" value="EKC/KEOPS COMPLEX SUBUNIT PCC1 FAMILY MEMBER"/>
    <property type="match status" value="1"/>
</dbReference>
<dbReference type="GO" id="GO:0070525">
    <property type="term" value="P:tRNA threonylcarbamoyladenosine metabolic process"/>
    <property type="evidence" value="ECO:0007669"/>
    <property type="project" value="TreeGrafter"/>
</dbReference>
<keyword evidence="5" id="KW-0819">tRNA processing</keyword>
<evidence type="ECO:0000256" key="4">
    <source>
        <dbReference type="ARBA" id="ARBA00022490"/>
    </source>
</evidence>
<keyword evidence="6" id="KW-0539">Nucleus</keyword>
<feature type="compositionally biased region" description="Gly residues" evidence="10">
    <location>
        <begin position="23"/>
        <end position="34"/>
    </location>
</feature>
<comment type="caution">
    <text evidence="11">The sequence shown here is derived from an EMBL/GenBank/DDBJ whole genome shotgun (WGS) entry which is preliminary data.</text>
</comment>
<accession>A0A7J8AUY1</accession>
<comment type="function">
    <text evidence="7">Component of the EKC/KEOPS complex that is required for the formation of a threonylcarbamoyl group on adenosine at position 37 (t(6)A37) in tRNAs that read codons beginning with adenine. The complex is probably involved in the transfer of the threonylcarbamoyl moiety of threonylcarbamoyl-AMP (TC-AMP) to the N6 group of A37. LAGE3 functions as a dimerization module for the complex.</text>
</comment>
<comment type="subcellular location">
    <subcellularLocation>
        <location evidence="2">Cytoplasm</location>
    </subcellularLocation>
    <subcellularLocation>
        <location evidence="1">Nucleus</location>
    </subcellularLocation>
</comment>
<feature type="region of interest" description="Disordered" evidence="10">
    <location>
        <begin position="1"/>
        <end position="92"/>
    </location>
</feature>
<name>A0A7J8AUY1_RHIFE</name>
<comment type="subunit">
    <text evidence="8">Component of the EKC/KEOPS complex composed of at least GON7, TP53RK, TPRKB, OSGEP and LAGE3; the whole complex dimerizes.</text>
</comment>
<dbReference type="GO" id="GO:0008033">
    <property type="term" value="P:tRNA processing"/>
    <property type="evidence" value="ECO:0007669"/>
    <property type="project" value="UniProtKB-KW"/>
</dbReference>
<dbReference type="InterPro" id="IPR015419">
    <property type="entry name" value="CTAG/Pcc1"/>
</dbReference>
<evidence type="ECO:0000256" key="3">
    <source>
        <dbReference type="ARBA" id="ARBA00007073"/>
    </source>
</evidence>
<evidence type="ECO:0000313" key="12">
    <source>
        <dbReference type="Proteomes" id="UP000585614"/>
    </source>
</evidence>
<dbReference type="AlphaFoldDB" id="A0A7J8AUY1"/>
<dbReference type="FunFam" id="3.30.310.50:FF:000005">
    <property type="entry name" value="L antigen family member 3"/>
    <property type="match status" value="1"/>
</dbReference>
<gene>
    <name evidence="11" type="ORF">mRhiFer1_007818</name>
</gene>
<protein>
    <recommendedName>
        <fullName evidence="9">L antigen family member 3</fullName>
    </recommendedName>
</protein>
<dbReference type="Gene3D" id="3.30.310.50">
    <property type="entry name" value="Alpha-D-phosphohexomutase, C-terminal domain"/>
    <property type="match status" value="1"/>
</dbReference>
<dbReference type="GO" id="GO:0005737">
    <property type="term" value="C:cytoplasm"/>
    <property type="evidence" value="ECO:0007669"/>
    <property type="project" value="UniProtKB-SubCell"/>
</dbReference>
<dbReference type="Pfam" id="PF09341">
    <property type="entry name" value="Pcc1"/>
    <property type="match status" value="1"/>
</dbReference>